<dbReference type="EMBL" id="ABLC01000132">
    <property type="protein sequence ID" value="EDT02144.1"/>
    <property type="molecule type" value="Genomic_DNA"/>
</dbReference>
<reference evidence="1 2" key="1">
    <citation type="submission" date="2008-03" db="EMBL/GenBank/DDBJ databases">
        <title>Sequencing of the draft genome and assembly of Burkholderia ambifaria IOP40-10.</title>
        <authorList>
            <consortium name="US DOE Joint Genome Institute (JGI-PGF)"/>
            <person name="Copeland A."/>
            <person name="Lucas S."/>
            <person name="Lapidus A."/>
            <person name="Glavina del Rio T."/>
            <person name="Dalin E."/>
            <person name="Tice H."/>
            <person name="Bruce D."/>
            <person name="Goodwin L."/>
            <person name="Pitluck S."/>
            <person name="Larimer F."/>
            <person name="Land M.L."/>
            <person name="Hauser L."/>
            <person name="Tiedje J."/>
            <person name="Richardson P."/>
        </authorList>
    </citation>
    <scope>NUCLEOTIDE SEQUENCE [LARGE SCALE GENOMIC DNA]</scope>
    <source>
        <strain evidence="1 2">IOP40-10</strain>
    </source>
</reference>
<organism evidence="1 2">
    <name type="scientific">Burkholderia ambifaria IOP40-10</name>
    <dbReference type="NCBI Taxonomy" id="396596"/>
    <lineage>
        <taxon>Bacteria</taxon>
        <taxon>Pseudomonadati</taxon>
        <taxon>Pseudomonadota</taxon>
        <taxon>Betaproteobacteria</taxon>
        <taxon>Burkholderiales</taxon>
        <taxon>Burkholderiaceae</taxon>
        <taxon>Burkholderia</taxon>
        <taxon>Burkholderia cepacia complex</taxon>
    </lineage>
</organism>
<evidence type="ECO:0000313" key="1">
    <source>
        <dbReference type="EMBL" id="EDT02144.1"/>
    </source>
</evidence>
<gene>
    <name evidence="1" type="ORF">BamIOP4010DRAFT_4324</name>
</gene>
<protein>
    <submittedName>
        <fullName evidence="1">Uncharacterized protein</fullName>
    </submittedName>
</protein>
<comment type="caution">
    <text evidence="1">The sequence shown here is derived from an EMBL/GenBank/DDBJ whole genome shotgun (WGS) entry which is preliminary data.</text>
</comment>
<proteinExistence type="predicted"/>
<evidence type="ECO:0000313" key="2">
    <source>
        <dbReference type="Proteomes" id="UP000005463"/>
    </source>
</evidence>
<dbReference type="AlphaFoldDB" id="B1FJW3"/>
<accession>B1FJW3</accession>
<sequence length="66" mass="7120">MRITTNRPIAATNQLLNQIEAMLSTRCPRYACLPRPAPAKPAINVISAVIGSTTLQCGWPNTQPST</sequence>
<dbReference type="Proteomes" id="UP000005463">
    <property type="component" value="Unassembled WGS sequence"/>
</dbReference>
<name>B1FJW3_9BURK</name>